<sequence length="281" mass="31861">MIKKYFYFLVVVLCVSGCAGNPKQKDNSSVLPLESAIGNDAEGSIEHENQQNIVASATLDTSVENSESNFPDGGGTTAKYAKSKDKIVNRLLYLARVAFDKKRFLTPAHDNANLYYQAALGREPGNYDATLGLAEIVETYIEWAQNAASNHQYKVAYRYLNKAKSVNPQDPLISETFAQISGEERERKQKRASVVRSNDSSVSNRYYLPSNLFRLSETEILAKMQPIIDRVNLKQERLVINWANDKEARLIYQIINSRTSEFRVRAMIHHRTDYSIELKPN</sequence>
<organism evidence="2 3">
    <name type="scientific">Marinomonas balearica</name>
    <dbReference type="NCBI Taxonomy" id="491947"/>
    <lineage>
        <taxon>Bacteria</taxon>
        <taxon>Pseudomonadati</taxon>
        <taxon>Pseudomonadota</taxon>
        <taxon>Gammaproteobacteria</taxon>
        <taxon>Oceanospirillales</taxon>
        <taxon>Oceanospirillaceae</taxon>
        <taxon>Marinomonas</taxon>
    </lineage>
</organism>
<feature type="chain" id="PRO_5020864713" evidence="1">
    <location>
        <begin position="20"/>
        <end position="281"/>
    </location>
</feature>
<protein>
    <submittedName>
        <fullName evidence="2">Uncharacterized protein</fullName>
    </submittedName>
</protein>
<evidence type="ECO:0000313" key="3">
    <source>
        <dbReference type="Proteomes" id="UP000294656"/>
    </source>
</evidence>
<proteinExistence type="predicted"/>
<evidence type="ECO:0000256" key="1">
    <source>
        <dbReference type="SAM" id="SignalP"/>
    </source>
</evidence>
<evidence type="ECO:0000313" key="2">
    <source>
        <dbReference type="EMBL" id="TDO98736.1"/>
    </source>
</evidence>
<name>A0A4R6MBQ1_9GAMM</name>
<dbReference type="RefSeq" id="WP_133502966.1">
    <property type="nucleotide sequence ID" value="NZ_SNXC01000010.1"/>
</dbReference>
<keyword evidence="1" id="KW-0732">Signal</keyword>
<dbReference type="AlphaFoldDB" id="A0A4R6MBQ1"/>
<comment type="caution">
    <text evidence="2">The sequence shown here is derived from an EMBL/GenBank/DDBJ whole genome shotgun (WGS) entry which is preliminary data.</text>
</comment>
<dbReference type="OrthoDB" id="5726612at2"/>
<keyword evidence="3" id="KW-1185">Reference proteome</keyword>
<dbReference type="EMBL" id="SNXC01000010">
    <property type="protein sequence ID" value="TDO98736.1"/>
    <property type="molecule type" value="Genomic_DNA"/>
</dbReference>
<gene>
    <name evidence="2" type="ORF">DFP79_1148</name>
</gene>
<reference evidence="2 3" key="1">
    <citation type="submission" date="2019-03" db="EMBL/GenBank/DDBJ databases">
        <title>Genomic Encyclopedia of Type Strains, Phase III (KMG-III): the genomes of soil and plant-associated and newly described type strains.</title>
        <authorList>
            <person name="Whitman W."/>
        </authorList>
    </citation>
    <scope>NUCLEOTIDE SEQUENCE [LARGE SCALE GENOMIC DNA]</scope>
    <source>
        <strain evidence="2 3">CECT 7378</strain>
    </source>
</reference>
<dbReference type="InterPro" id="IPR011990">
    <property type="entry name" value="TPR-like_helical_dom_sf"/>
</dbReference>
<dbReference type="Proteomes" id="UP000294656">
    <property type="component" value="Unassembled WGS sequence"/>
</dbReference>
<feature type="signal peptide" evidence="1">
    <location>
        <begin position="1"/>
        <end position="19"/>
    </location>
</feature>
<dbReference type="Gene3D" id="1.25.40.10">
    <property type="entry name" value="Tetratricopeptide repeat domain"/>
    <property type="match status" value="1"/>
</dbReference>
<accession>A0A4R6MBQ1</accession>